<comment type="caution">
    <text evidence="2">The sequence shown here is derived from an EMBL/GenBank/DDBJ whole genome shotgun (WGS) entry which is preliminary data.</text>
</comment>
<sequence>MALEQKTTLDNDINLSEESTSEALASEEVKAWLRNSLWKIVKPYDIKEWDNISVVANNCGLTNFEDLIIINRILGVEFEKKWKNIIVKKWKSIFIPKEDKLAEFSNEVEKLRKINDILKINKELNKVAARISGTVTEKQLKNLKKIIFENENIFPKTTKSPGISKMWQSFIDSQKYVFDEDNPRIVDVWTQRTVSCANLIRRLLFYSISSEDLTPEENEFFRKKNIDAWMLPEELISVWFAQKMNLMDNFDPAKVGGENPIGNKEGFDKDMISLTKHLEKSWVPGSLVPFYFKYSKFKWVVADYNKWKKNKHYNTHQSLFLWNWEKIFKAFEVKNINDWKKEPFWIDTEASNKELNILKRKKEIQEKNLSATKLNLSNSLNDIISGKTEIIWTFDKIIDTKVVVDNNWVIDEDYKRFIVKVANFENKDEAYNYYLTHKWEKFSKKYPLNKASIDRIVDLSNSKKKVFSVTKNFLVLIKAWELIDRNLYKDRLAKFPNIIKDLDSYNASLKPKIETESQITTIEWQIKDSLNWKKSQPISDYLVNFVQQRADYWSSALSDSQKWNIWENLSKFASIINIKINGKTVNLETEFKKEKSKQLVIKPSDSIEISWPMMIDGLHMVNSDSEDRAKNMNARTRFLWEFIVSGVFYPTELIEPTEKSSFYKKDFANIYSDVKMKWNYDLRVGDTIESVLKSKIPIFEKEAFDKLDKLDSNYDQERKNLLQFYYAAQIKALQLSWTMQSENDLNRDAANINRPIFYFDSENIDALFNAHIKQVKESTAFVEAEAVYADYVDIISLPWDSAKRVFYRIKKKILGLSKFKTYPNLSKISNLNDYLQMQFIAKFVERSIKSKNIKEDDIFQWKMPQNSKFVITLEEIDKILSEITEKSFHEEININPVDKGVIDIVVDNRQNENLEKIIIKKESYPTENWEGRRLFLKKKLDHWLIRWALESLVKDFSLGLNPNYKAVSSFWDFQLRFDYLRYWYSKEWPTRQHLQDAIALFKKEEVKKFINFSEPFAKSKLTTAQLKENKEDRINRVDNIMRKGKIEEDLAKISKIEKILQKENPDKKDFSLMVELLQDLMRLDDWGHSNIVWKIIWTSLLNDKINTHFEKLNWILLFAWEKNIDIYKDEEKMKNYENTILLMNNLWEEQMLYWLTENFIIRSLTSSGIIPLKDLDSLQMKQEYTKNPYKNVKIFKNNLKQDIKWWFSYNKTIFIEHLEQIIKKAKTSQNLSAPQKVILSKTEEFIEALRKNDDPISDKELSLNIFKLLQDKELKETLKNSNISTSILPESSEYTWINFRNKIFRYVNTME</sequence>
<dbReference type="EMBL" id="AMFJ01021622">
    <property type="protein sequence ID" value="EKD66543.1"/>
    <property type="molecule type" value="Genomic_DNA"/>
</dbReference>
<organism evidence="2">
    <name type="scientific">uncultured bacterium</name>
    <name type="common">gcode 4</name>
    <dbReference type="NCBI Taxonomy" id="1234023"/>
    <lineage>
        <taxon>Bacteria</taxon>
        <taxon>environmental samples</taxon>
    </lineage>
</organism>
<accession>K2BCP5</accession>
<gene>
    <name evidence="2" type="ORF">ACD_49C00036G0006</name>
</gene>
<evidence type="ECO:0000256" key="1">
    <source>
        <dbReference type="SAM" id="Coils"/>
    </source>
</evidence>
<keyword evidence="1" id="KW-0175">Coiled coil</keyword>
<proteinExistence type="predicted"/>
<name>K2BCP5_9BACT</name>
<feature type="coiled-coil region" evidence="1">
    <location>
        <begin position="348"/>
        <end position="375"/>
    </location>
</feature>
<reference evidence="2" key="1">
    <citation type="journal article" date="2012" name="Science">
        <title>Fermentation, hydrogen, and sulfur metabolism in multiple uncultivated bacterial phyla.</title>
        <authorList>
            <person name="Wrighton K.C."/>
            <person name="Thomas B.C."/>
            <person name="Sharon I."/>
            <person name="Miller C.S."/>
            <person name="Castelle C.J."/>
            <person name="VerBerkmoes N.C."/>
            <person name="Wilkins M.J."/>
            <person name="Hettich R.L."/>
            <person name="Lipton M.S."/>
            <person name="Williams K.H."/>
            <person name="Long P.E."/>
            <person name="Banfield J.F."/>
        </authorList>
    </citation>
    <scope>NUCLEOTIDE SEQUENCE [LARGE SCALE GENOMIC DNA]</scope>
</reference>
<protein>
    <submittedName>
        <fullName evidence="2">Uncharacterized protein</fullName>
    </submittedName>
</protein>
<evidence type="ECO:0000313" key="2">
    <source>
        <dbReference type="EMBL" id="EKD66543.1"/>
    </source>
</evidence>